<dbReference type="Pfam" id="PF08700">
    <property type="entry name" value="VPS51_Exo84_N"/>
    <property type="match status" value="1"/>
</dbReference>
<evidence type="ECO:0000313" key="8">
    <source>
        <dbReference type="Proteomes" id="UP000008854"/>
    </source>
</evidence>
<proteinExistence type="inferred from homology"/>
<dbReference type="InParanoid" id="A0A5K4FB31"/>
<dbReference type="PANTHER" id="PTHR31658:SF0">
    <property type="entry name" value="CONSERVED OLIGOMERIC GOLGI COMPLEX SUBUNIT 1"/>
    <property type="match status" value="1"/>
</dbReference>
<dbReference type="GO" id="GO:0006891">
    <property type="term" value="P:intra-Golgi vesicle-mediated transport"/>
    <property type="evidence" value="ECO:0007669"/>
    <property type="project" value="InterPro"/>
</dbReference>
<dbReference type="InterPro" id="IPR033370">
    <property type="entry name" value="COG1"/>
</dbReference>
<sequence>MGTERVKAVTELLIGHTIDELHRIVRQKRAEVEHKKDELRHLVGERHRDIIDASDRILLMKNLTYEVSVLLDQLRLYLTNWSQDIEIKKDPSVETQLHELSKASQLKLMLDIPELIWNYMDLGRHSSSARMFFLGRYLSARLSFSREQQLSHVNASVLVSRAWDSLVHMEAAVISACRKRLSAPPSTKEELCDSLAALSMLGDLSTLQALEEFFNGRKVGLYCLLGRDYSPHNEILRRRPNFVLSVRKQLLLVVRHMLSTLEYLEFLFLSNTSGEASTCKGALDSRIRWSVDWTFQDSPIFSRDRLYTRLPRDVLNFKLKDFKFSDEFSNFKHDEQYSLLINLLRKAWDAWRADAIQICRQVLSESLSHVSSFETLVDLRTTALVLVQRLQTFSSKNDTKKSDTGPIKFDIWMELLRDLFLQRLEVLFTESFEKSFNEWIDQFDQMLIRDSKLKSEDNLSKILPSKKPFFSSPIENNQFDWANFVWSDCLRDININDSSVIPDLFSSQKSKSDETSASSVSVWNSKIISHLVNSNNVGLAVFCCLLHSPIPDSFALIENEHEHDFTSSAQLLVFLQRLVDENVQSLPGVIINGYTDLQKRLQVLSPELLALCEKLNTAISNHIIKLTLNVGQDSFNIWSLVFTALQKSIKQLENWITNKAYGRQSLENDFRNISVPLKVHPSCGILISRAWYALVNCCPSIIAASIAATGQIESIHPVHSDIKNSDRLVHSMDSTLPMEGLVWKNISLLRCKWESLSHSLFELINQITFDSLVNGAVGPTILNEFRDSLCSTFLINSKQTNDEFKNDMKSDLVFNKNEVENLLMKYANTDAILNSIIPFEEVRLEIHSSESTDVDGNSSAVVRIPSQLSLPTHHLLLNIVYTMGKFLVHKSLPSPFSHLFLSKVCTSLFEIYSSIVDELLSYQNISIHCTDEASIWFSDSLQKSMQSRALQIMFDLKFLQRLLVSSVSVSEASLAQKNQINISSKLIQSMIQELISRLETLVDPFDWNVCASKLIRNVTNTITSTYHLYAPILGSSSFAQVETLRGVKAISKEETNDNKSTCSFLPCISGTKNKRRLNLNPLPFSSSICVNKWSVLRNGNPYAKQI</sequence>
<dbReference type="FunCoup" id="A0A5K4FB31">
    <property type="interactions" value="1387"/>
</dbReference>
<evidence type="ECO:0000256" key="5">
    <source>
        <dbReference type="ARBA" id="ARBA00022927"/>
    </source>
</evidence>
<dbReference type="AlphaFoldDB" id="A0A5K4FB31"/>
<keyword evidence="4" id="KW-0813">Transport</keyword>
<dbReference type="STRING" id="6183.A0A5K4FB31"/>
<name>A0A5K4FB31_SCHMA</name>
<dbReference type="Proteomes" id="UP000008854">
    <property type="component" value="Unassembled WGS sequence"/>
</dbReference>
<comment type="subcellular location">
    <subcellularLocation>
        <location evidence="1">Golgi apparatus membrane</location>
        <topology evidence="1">Peripheral membrane protein</topology>
    </subcellularLocation>
</comment>
<evidence type="ECO:0000256" key="2">
    <source>
        <dbReference type="ARBA" id="ARBA00006653"/>
    </source>
</evidence>
<dbReference type="PANTHER" id="PTHR31658">
    <property type="entry name" value="CONSERVED OLIGOMERIC GOLGI COMPLEX SUBUNIT 1"/>
    <property type="match status" value="1"/>
</dbReference>
<evidence type="ECO:0000256" key="1">
    <source>
        <dbReference type="ARBA" id="ARBA00004395"/>
    </source>
</evidence>
<dbReference type="GO" id="GO:0017119">
    <property type="term" value="C:Golgi transport complex"/>
    <property type="evidence" value="ECO:0007669"/>
    <property type="project" value="InterPro"/>
</dbReference>
<accession>A0A5K4FB31</accession>
<evidence type="ECO:0000256" key="6">
    <source>
        <dbReference type="ARBA" id="ARBA00023034"/>
    </source>
</evidence>
<keyword evidence="7" id="KW-0472">Membrane</keyword>
<dbReference type="ExpressionAtlas" id="A0A5K4FB31">
    <property type="expression patterns" value="baseline"/>
</dbReference>
<dbReference type="GO" id="GO:0015031">
    <property type="term" value="P:protein transport"/>
    <property type="evidence" value="ECO:0007669"/>
    <property type="project" value="UniProtKB-KW"/>
</dbReference>
<comment type="similarity">
    <text evidence="2">Belongs to the COG1 family.</text>
</comment>
<reference evidence="8" key="1">
    <citation type="journal article" date="2012" name="PLoS Negl. Trop. Dis.">
        <title>A systematically improved high quality genome and transcriptome of the human blood fluke Schistosoma mansoni.</title>
        <authorList>
            <person name="Protasio A.V."/>
            <person name="Tsai I.J."/>
            <person name="Babbage A."/>
            <person name="Nichol S."/>
            <person name="Hunt M."/>
            <person name="Aslett M.A."/>
            <person name="De Silva N."/>
            <person name="Velarde G.S."/>
            <person name="Anderson T.J."/>
            <person name="Clark R.C."/>
            <person name="Davidson C."/>
            <person name="Dillon G.P."/>
            <person name="Holroyd N.E."/>
            <person name="LoVerde P.T."/>
            <person name="Lloyd C."/>
            <person name="McQuillan J."/>
            <person name="Oliveira G."/>
            <person name="Otto T.D."/>
            <person name="Parker-Manuel S.J."/>
            <person name="Quail M.A."/>
            <person name="Wilson R.A."/>
            <person name="Zerlotini A."/>
            <person name="Dunne D.W."/>
            <person name="Berriman M."/>
        </authorList>
    </citation>
    <scope>NUCLEOTIDE SEQUENCE [LARGE SCALE GENOMIC DNA]</scope>
    <source>
        <strain evidence="8">Puerto Rican</strain>
    </source>
</reference>
<protein>
    <recommendedName>
        <fullName evidence="3">Conserved oligomeric Golgi complex subunit 1</fullName>
    </recommendedName>
</protein>
<evidence type="ECO:0000256" key="7">
    <source>
        <dbReference type="ARBA" id="ARBA00023136"/>
    </source>
</evidence>
<organism evidence="8 9">
    <name type="scientific">Schistosoma mansoni</name>
    <name type="common">Blood fluke</name>
    <dbReference type="NCBI Taxonomy" id="6183"/>
    <lineage>
        <taxon>Eukaryota</taxon>
        <taxon>Metazoa</taxon>
        <taxon>Spiralia</taxon>
        <taxon>Lophotrochozoa</taxon>
        <taxon>Platyhelminthes</taxon>
        <taxon>Trematoda</taxon>
        <taxon>Digenea</taxon>
        <taxon>Strigeidida</taxon>
        <taxon>Schistosomatoidea</taxon>
        <taxon>Schistosomatidae</taxon>
        <taxon>Schistosoma</taxon>
    </lineage>
</organism>
<evidence type="ECO:0000313" key="9">
    <source>
        <dbReference type="WBParaSite" id="Smp_342740.1"/>
    </source>
</evidence>
<dbReference type="GO" id="GO:0000139">
    <property type="term" value="C:Golgi membrane"/>
    <property type="evidence" value="ECO:0007669"/>
    <property type="project" value="UniProtKB-SubCell"/>
</dbReference>
<keyword evidence="6" id="KW-0333">Golgi apparatus</keyword>
<reference evidence="9" key="2">
    <citation type="submission" date="2019-11" db="UniProtKB">
        <authorList>
            <consortium name="WormBaseParasite"/>
        </authorList>
    </citation>
    <scope>IDENTIFICATION</scope>
    <source>
        <strain evidence="9">Puerto Rican</strain>
    </source>
</reference>
<dbReference type="WBParaSite" id="Smp_342740.1">
    <property type="protein sequence ID" value="Smp_342740.1"/>
    <property type="gene ID" value="Smp_342740"/>
</dbReference>
<evidence type="ECO:0000256" key="3">
    <source>
        <dbReference type="ARBA" id="ARBA00020978"/>
    </source>
</evidence>
<keyword evidence="5" id="KW-0653">Protein transport</keyword>
<evidence type="ECO:0000256" key="4">
    <source>
        <dbReference type="ARBA" id="ARBA00022448"/>
    </source>
</evidence>
<keyword evidence="8" id="KW-1185">Reference proteome</keyword>